<dbReference type="InterPro" id="IPR011009">
    <property type="entry name" value="Kinase-like_dom_sf"/>
</dbReference>
<dbReference type="InterPro" id="IPR052732">
    <property type="entry name" value="Cell-binding_unc_protein"/>
</dbReference>
<dbReference type="SUPFAM" id="SSF52540">
    <property type="entry name" value="P-loop containing nucleoside triphosphate hydrolases"/>
    <property type="match status" value="1"/>
</dbReference>
<evidence type="ECO:0000313" key="1">
    <source>
        <dbReference type="EMBL" id="RVQ69588.1"/>
    </source>
</evidence>
<dbReference type="GO" id="GO:0016740">
    <property type="term" value="F:transferase activity"/>
    <property type="evidence" value="ECO:0007669"/>
    <property type="project" value="UniProtKB-KW"/>
</dbReference>
<organism evidence="1 2">
    <name type="scientific">Croceicoccus ponticola</name>
    <dbReference type="NCBI Taxonomy" id="2217664"/>
    <lineage>
        <taxon>Bacteria</taxon>
        <taxon>Pseudomonadati</taxon>
        <taxon>Pseudomonadota</taxon>
        <taxon>Alphaproteobacteria</taxon>
        <taxon>Sphingomonadales</taxon>
        <taxon>Erythrobacteraceae</taxon>
        <taxon>Croceicoccus</taxon>
    </lineage>
</organism>
<dbReference type="PANTHER" id="PTHR43883">
    <property type="entry name" value="SLR0207 PROTEIN"/>
    <property type="match status" value="1"/>
</dbReference>
<comment type="caution">
    <text evidence="1">The sequence shown here is derived from an EMBL/GenBank/DDBJ whole genome shotgun (WGS) entry which is preliminary data.</text>
</comment>
<dbReference type="Pfam" id="PF13671">
    <property type="entry name" value="AAA_33"/>
    <property type="match status" value="1"/>
</dbReference>
<dbReference type="OrthoDB" id="9810277at2"/>
<dbReference type="EMBL" id="RXOL01000001">
    <property type="protein sequence ID" value="RVQ69588.1"/>
    <property type="molecule type" value="Genomic_DNA"/>
</dbReference>
<name>A0A437H1S6_9SPHN</name>
<evidence type="ECO:0000313" key="2">
    <source>
        <dbReference type="Proteomes" id="UP000283003"/>
    </source>
</evidence>
<protein>
    <submittedName>
        <fullName evidence="1">Aminoglycoside phosphotransferase</fullName>
    </submittedName>
</protein>
<dbReference type="Proteomes" id="UP000283003">
    <property type="component" value="Unassembled WGS sequence"/>
</dbReference>
<keyword evidence="2" id="KW-1185">Reference proteome</keyword>
<reference evidence="1 2" key="1">
    <citation type="submission" date="2018-12" db="EMBL/GenBank/DDBJ databases">
        <title>Croceicoccus ponticola sp. nov., a lipolytic bacterium isolated from seawater.</title>
        <authorList>
            <person name="Yoon J.-H."/>
        </authorList>
    </citation>
    <scope>NUCLEOTIDE SEQUENCE [LARGE SCALE GENOMIC DNA]</scope>
    <source>
        <strain evidence="1 2">GM-16</strain>
    </source>
</reference>
<sequence>MERFDDQHDDGQHDVIAFLSKPATYGITEPVERIDTHAAIVFLAGDIACKLKRAVRYPYLDFSTPARRRAVCEAELTLNRRTAPDLYLAVRAVTRRPDGSLGFDDGVPVDWVVMMRRFAPDCLLATLAEKGSLDPGMMRELADSVARFHDAAEIVAGCGADRVRKVINGNHASMAALKPSILGAEDRDRLWSDSLARAEEIAPLLDRRAADGLVRHCHGDLHLANICIWHGRPTPFDCLEFDDDLATSDVLYDLAFLLMDLWHRGLHAEASLVFNRYCDRRGETGGIAALPLFLAMRAAVRTHVLGSAADRQDKAAQRARLVDQAHGYLSAAHGFLMAPTPRLIAVGGRSGSGKSTLASHLAPLIGTTPGARWIRTDVLRKLLAGVDPETHLPDSAYTPAAHEAVYAALIERVRDTLAAGWPVIVDAVFDFPDTRARMEALARSLGVPFAGLWLDAEREILNDRVRGRRGDASDAGTDVVERQLARDIGSLGDWVRIDAGGTPAQTLERCRKALAALRQGDPDPDRYVKVV</sequence>
<dbReference type="InterPro" id="IPR027417">
    <property type="entry name" value="P-loop_NTPase"/>
</dbReference>
<dbReference type="RefSeq" id="WP_127611775.1">
    <property type="nucleotide sequence ID" value="NZ_RXOL01000001.1"/>
</dbReference>
<accession>A0A437H1S6</accession>
<dbReference type="Gene3D" id="3.90.1200.10">
    <property type="match status" value="1"/>
</dbReference>
<dbReference type="PANTHER" id="PTHR43883:SF1">
    <property type="entry name" value="GLUCONOKINASE"/>
    <property type="match status" value="1"/>
</dbReference>
<dbReference type="SUPFAM" id="SSF56112">
    <property type="entry name" value="Protein kinase-like (PK-like)"/>
    <property type="match status" value="1"/>
</dbReference>
<proteinExistence type="predicted"/>
<dbReference type="Gene3D" id="3.40.50.300">
    <property type="entry name" value="P-loop containing nucleotide triphosphate hydrolases"/>
    <property type="match status" value="1"/>
</dbReference>
<gene>
    <name evidence="1" type="ORF">EKN06_05340</name>
</gene>
<dbReference type="AlphaFoldDB" id="A0A437H1S6"/>
<keyword evidence="1" id="KW-0808">Transferase</keyword>